<evidence type="ECO:0000256" key="3">
    <source>
        <dbReference type="ARBA" id="ARBA00012333"/>
    </source>
</evidence>
<evidence type="ECO:0000259" key="14">
    <source>
        <dbReference type="Pfam" id="PF08545"/>
    </source>
</evidence>
<keyword evidence="10 12" id="KW-0012">Acyltransferase</keyword>
<dbReference type="PANTHER" id="PTHR43091:SF1">
    <property type="entry name" value="BETA-KETOACYL-[ACYL-CARRIER-PROTEIN] SYNTHASE III, CHLOROPLASTIC"/>
    <property type="match status" value="1"/>
</dbReference>
<dbReference type="InterPro" id="IPR004655">
    <property type="entry name" value="FabH"/>
</dbReference>
<evidence type="ECO:0000256" key="8">
    <source>
        <dbReference type="ARBA" id="ARBA00023160"/>
    </source>
</evidence>
<feature type="domain" description="Beta-ketoacyl-[acyl-carrier-protein] synthase III C-terminal" evidence="13">
    <location>
        <begin position="257"/>
        <end position="345"/>
    </location>
</feature>
<evidence type="ECO:0000313" key="15">
    <source>
        <dbReference type="EMBL" id="RRN45887.1"/>
    </source>
</evidence>
<comment type="domain">
    <text evidence="12">The last Arg residue of the ACP-binding site is essential for the weak association between ACP/AcpP and FabH.</text>
</comment>
<dbReference type="GO" id="GO:0005737">
    <property type="term" value="C:cytoplasm"/>
    <property type="evidence" value="ECO:0007669"/>
    <property type="project" value="UniProtKB-SubCell"/>
</dbReference>
<evidence type="ECO:0000259" key="13">
    <source>
        <dbReference type="Pfam" id="PF08541"/>
    </source>
</evidence>
<evidence type="ECO:0000256" key="10">
    <source>
        <dbReference type="ARBA" id="ARBA00023315"/>
    </source>
</evidence>
<comment type="caution">
    <text evidence="15">The sequence shown here is derived from an EMBL/GenBank/DDBJ whole genome shotgun (WGS) entry which is preliminary data.</text>
</comment>
<dbReference type="EMBL" id="RRUE01000001">
    <property type="protein sequence ID" value="RRN45887.1"/>
    <property type="molecule type" value="Genomic_DNA"/>
</dbReference>
<keyword evidence="6 12" id="KW-0276">Fatty acid metabolism</keyword>
<keyword evidence="8 12" id="KW-0275">Fatty acid biosynthesis</keyword>
<dbReference type="EC" id="2.3.1.180" evidence="3 12"/>
<dbReference type="Pfam" id="PF08541">
    <property type="entry name" value="ACP_syn_III_C"/>
    <property type="match status" value="1"/>
</dbReference>
<keyword evidence="12" id="KW-0963">Cytoplasm</keyword>
<dbReference type="Pfam" id="PF08545">
    <property type="entry name" value="ACP_syn_III"/>
    <property type="match status" value="1"/>
</dbReference>
<evidence type="ECO:0000256" key="4">
    <source>
        <dbReference type="ARBA" id="ARBA00022516"/>
    </source>
</evidence>
<dbReference type="NCBIfam" id="TIGR00747">
    <property type="entry name" value="fabH"/>
    <property type="match status" value="1"/>
</dbReference>
<feature type="region of interest" description="ACP-binding" evidence="12">
    <location>
        <begin position="274"/>
        <end position="278"/>
    </location>
</feature>
<feature type="active site" evidence="12">
    <location>
        <position position="273"/>
    </location>
</feature>
<evidence type="ECO:0000256" key="12">
    <source>
        <dbReference type="HAMAP-Rule" id="MF_01815"/>
    </source>
</evidence>
<dbReference type="GO" id="GO:0006633">
    <property type="term" value="P:fatty acid biosynthetic process"/>
    <property type="evidence" value="ECO:0007669"/>
    <property type="project" value="UniProtKB-UniRule"/>
</dbReference>
<sequence>MSNTDSAAPAPFLPASAPVPGGARFSRLIGVGAALPARRVTNDDLVADLATRGIETSDEWIVTRTGIRQRWLAGPDDTTTSLGVRAAREAMKSAGVGPDDIDLIVCATSTADQIFPSTACLIQSELGVHQGGAFDVQAVCSGFAYAVANADALIRAGVAQRALVIGAEVFSRILDWNDRSTCVLFGDGAGAIVLSAADTPGVLVSRLHADGRQSGILSTPGSVRCGAVTGHPFLRMDGQAVFKLAVKLLAELAQETLEAAGLKVDDLDWLVPHQANVRILSATASRLGLPLDRVISTVGEHANTSAASVPLALAQAVQEGRLRPGQLIMLQGVGGGFTWASNLIRL</sequence>
<dbReference type="NCBIfam" id="NF006829">
    <property type="entry name" value="PRK09352.1"/>
    <property type="match status" value="1"/>
</dbReference>
<keyword evidence="16" id="KW-1185">Reference proteome</keyword>
<evidence type="ECO:0000256" key="5">
    <source>
        <dbReference type="ARBA" id="ARBA00022679"/>
    </source>
</evidence>
<dbReference type="PANTHER" id="PTHR43091">
    <property type="entry name" value="3-OXOACYL-[ACYL-CARRIER-PROTEIN] SYNTHASE"/>
    <property type="match status" value="1"/>
</dbReference>
<comment type="similarity">
    <text evidence="2 12">Belongs to the thiolase-like superfamily. FabH family.</text>
</comment>
<accession>A0A426FTA1</accession>
<comment type="subunit">
    <text evidence="12">Homodimer.</text>
</comment>
<dbReference type="Gene3D" id="3.40.47.10">
    <property type="match status" value="1"/>
</dbReference>
<dbReference type="CDD" id="cd00830">
    <property type="entry name" value="KAS_III"/>
    <property type="match status" value="1"/>
</dbReference>
<dbReference type="Proteomes" id="UP000270261">
    <property type="component" value="Unassembled WGS sequence"/>
</dbReference>
<dbReference type="InterPro" id="IPR016039">
    <property type="entry name" value="Thiolase-like"/>
</dbReference>
<reference evidence="15 16" key="1">
    <citation type="submission" date="2018-11" db="EMBL/GenBank/DDBJ databases">
        <title>Genome sequencing of Lautropia sp. KCOM 2505 (= ChDC F240).</title>
        <authorList>
            <person name="Kook J.-K."/>
            <person name="Park S.-N."/>
            <person name="Lim Y.K."/>
        </authorList>
    </citation>
    <scope>NUCLEOTIDE SEQUENCE [LARGE SCALE GENOMIC DNA]</scope>
    <source>
        <strain evidence="15 16">KCOM 2505</strain>
    </source>
</reference>
<evidence type="ECO:0000256" key="2">
    <source>
        <dbReference type="ARBA" id="ARBA00008642"/>
    </source>
</evidence>
<dbReference type="RefSeq" id="WP_125095314.1">
    <property type="nucleotide sequence ID" value="NZ_RRUE01000001.1"/>
</dbReference>
<comment type="function">
    <text evidence="12">Catalyzes the condensation reaction of fatty acid synthesis by the addition to an acyl acceptor of two carbons from malonyl-ACP. Catalyzes the first condensation reaction which initiates fatty acid synthesis and may therefore play a role in governing the total rate of fatty acid production. Possesses both acetoacetyl-ACP synthase and acetyl transacylase activities. Its substrate specificity determines the biosynthesis of branched-chain and/or straight-chain of fatty acids.</text>
</comment>
<feature type="active site" evidence="12">
    <location>
        <position position="303"/>
    </location>
</feature>
<evidence type="ECO:0000256" key="6">
    <source>
        <dbReference type="ARBA" id="ARBA00022832"/>
    </source>
</evidence>
<gene>
    <name evidence="12" type="primary">fabH</name>
    <name evidence="15" type="ORF">EHV23_07120</name>
</gene>
<keyword evidence="4 12" id="KW-0444">Lipid biosynthesis</keyword>
<dbReference type="UniPathway" id="UPA00094"/>
<dbReference type="InterPro" id="IPR013751">
    <property type="entry name" value="ACP_syn_III_N"/>
</dbReference>
<organism evidence="15 16">
    <name type="scientific">Lautropia dentalis</name>
    <dbReference type="NCBI Taxonomy" id="2490857"/>
    <lineage>
        <taxon>Bacteria</taxon>
        <taxon>Pseudomonadati</taxon>
        <taxon>Pseudomonadota</taxon>
        <taxon>Betaproteobacteria</taxon>
        <taxon>Burkholderiales</taxon>
        <taxon>Burkholderiaceae</taxon>
        <taxon>Lautropia</taxon>
    </lineage>
</organism>
<dbReference type="AlphaFoldDB" id="A0A426FTA1"/>
<keyword evidence="9 12" id="KW-0511">Multifunctional enzyme</keyword>
<protein>
    <recommendedName>
        <fullName evidence="3 12">Beta-ketoacyl-[acyl-carrier-protein] synthase III</fullName>
        <shortName evidence="12">Beta-ketoacyl-ACP synthase III</shortName>
        <shortName evidence="12">KAS III</shortName>
        <ecNumber evidence="3 12">2.3.1.180</ecNumber>
    </recommendedName>
    <alternativeName>
        <fullName evidence="12">3-oxoacyl-[acyl-carrier-protein] synthase 3</fullName>
    </alternativeName>
    <alternativeName>
        <fullName evidence="12">3-oxoacyl-[acyl-carrier-protein] synthase III</fullName>
    </alternativeName>
</protein>
<dbReference type="InterPro" id="IPR013747">
    <property type="entry name" value="ACP_syn_III_C"/>
</dbReference>
<evidence type="ECO:0000256" key="1">
    <source>
        <dbReference type="ARBA" id="ARBA00005194"/>
    </source>
</evidence>
<proteinExistence type="inferred from homology"/>
<dbReference type="OrthoDB" id="9815506at2"/>
<dbReference type="FunFam" id="3.40.47.10:FF:000004">
    <property type="entry name" value="3-oxoacyl-[acyl-carrier-protein] synthase 3"/>
    <property type="match status" value="1"/>
</dbReference>
<feature type="domain" description="Beta-ketoacyl-[acyl-carrier-protein] synthase III N-terminal" evidence="14">
    <location>
        <begin position="134"/>
        <end position="211"/>
    </location>
</feature>
<comment type="subcellular location">
    <subcellularLocation>
        <location evidence="12">Cytoplasm</location>
    </subcellularLocation>
</comment>
<name>A0A426FTA1_9BURK</name>
<comment type="catalytic activity">
    <reaction evidence="11">
        <text>malonyl-[ACP] + acetyl-CoA + H(+) = 3-oxobutanoyl-[ACP] + CO2 + CoA</text>
        <dbReference type="Rhea" id="RHEA:12080"/>
        <dbReference type="Rhea" id="RHEA-COMP:9623"/>
        <dbReference type="Rhea" id="RHEA-COMP:9625"/>
        <dbReference type="ChEBI" id="CHEBI:15378"/>
        <dbReference type="ChEBI" id="CHEBI:16526"/>
        <dbReference type="ChEBI" id="CHEBI:57287"/>
        <dbReference type="ChEBI" id="CHEBI:57288"/>
        <dbReference type="ChEBI" id="CHEBI:78449"/>
        <dbReference type="ChEBI" id="CHEBI:78450"/>
        <dbReference type="EC" id="2.3.1.180"/>
    </reaction>
    <physiologicalReaction direction="left-to-right" evidence="11">
        <dbReference type="Rhea" id="RHEA:12081"/>
    </physiologicalReaction>
</comment>
<evidence type="ECO:0000256" key="11">
    <source>
        <dbReference type="ARBA" id="ARBA00051096"/>
    </source>
</evidence>
<dbReference type="GO" id="GO:0004315">
    <property type="term" value="F:3-oxoacyl-[acyl-carrier-protein] synthase activity"/>
    <property type="evidence" value="ECO:0007669"/>
    <property type="project" value="InterPro"/>
</dbReference>
<keyword evidence="7 12" id="KW-0443">Lipid metabolism</keyword>
<dbReference type="HAMAP" id="MF_01815">
    <property type="entry name" value="FabH"/>
    <property type="match status" value="1"/>
</dbReference>
<evidence type="ECO:0000256" key="9">
    <source>
        <dbReference type="ARBA" id="ARBA00023268"/>
    </source>
</evidence>
<keyword evidence="5 12" id="KW-0808">Transferase</keyword>
<feature type="active site" evidence="12">
    <location>
        <position position="140"/>
    </location>
</feature>
<evidence type="ECO:0000256" key="7">
    <source>
        <dbReference type="ARBA" id="ARBA00023098"/>
    </source>
</evidence>
<comment type="pathway">
    <text evidence="1 12">Lipid metabolism; fatty acid biosynthesis.</text>
</comment>
<dbReference type="SUPFAM" id="SSF53901">
    <property type="entry name" value="Thiolase-like"/>
    <property type="match status" value="1"/>
</dbReference>
<dbReference type="GO" id="GO:0033818">
    <property type="term" value="F:beta-ketoacyl-acyl-carrier-protein synthase III activity"/>
    <property type="evidence" value="ECO:0007669"/>
    <property type="project" value="UniProtKB-UniRule"/>
</dbReference>
<evidence type="ECO:0000313" key="16">
    <source>
        <dbReference type="Proteomes" id="UP000270261"/>
    </source>
</evidence>